<accession>A0A9X2WI80</accession>
<protein>
    <submittedName>
        <fullName evidence="1">Uncharacterized protein</fullName>
    </submittedName>
</protein>
<proteinExistence type="predicted"/>
<keyword evidence="2" id="KW-1185">Reference proteome</keyword>
<dbReference type="AlphaFoldDB" id="A0A9X2WI80"/>
<sequence>MLDIPKRITVINSLLEQDTEQSLTYAALECRLTLEYLCYERFKLYYSYLSESDLKKWQPRHIIKQISDDIDDNIYKEFTISISAEKIDGRLPKTKEDFESVKYTPLGTQSELKINKLHQLWNGVSNVALHIPVPSISSGNLNIYGDKDNIRKKVNDVVSFLSGMKGNLLMGGSFSEEYGFSCFACNTKIKRPVRKLQHETVVSCINPKCQESYIIQKDGNDEFEVTRRVIKFSCAGCNEDLEIPTRIFRELHFDQKININCGKCNTLSEVIMRPMMKSTKIESPPSINFEPRQ</sequence>
<dbReference type="Proteomes" id="UP001147830">
    <property type="component" value="Unassembled WGS sequence"/>
</dbReference>
<evidence type="ECO:0000313" key="2">
    <source>
        <dbReference type="Proteomes" id="UP001147830"/>
    </source>
</evidence>
<dbReference type="RefSeq" id="WP_260977095.1">
    <property type="nucleotide sequence ID" value="NZ_JAOANI010000026.1"/>
</dbReference>
<reference evidence="1" key="1">
    <citation type="journal article" date="2022" name="Front. Microbiol.">
        <title>Genome-based taxonomic rearrangement of Oceanobacter-related bacteria including the description of Thalassolituus hydrocarbonoclasticus sp. nov. and Thalassolituus pacificus sp. nov. and emended description of the genus Thalassolituus.</title>
        <authorList>
            <person name="Dong C."/>
            <person name="Wei L."/>
            <person name="Wang J."/>
            <person name="Lai Q."/>
            <person name="Huang Z."/>
            <person name="Shao Z."/>
        </authorList>
    </citation>
    <scope>NUCLEOTIDE SEQUENCE</scope>
    <source>
        <strain evidence="1">59MF3M-4</strain>
    </source>
</reference>
<evidence type="ECO:0000313" key="1">
    <source>
        <dbReference type="EMBL" id="MCT7360252.1"/>
    </source>
</evidence>
<name>A0A9X2WI80_9GAMM</name>
<reference evidence="1" key="2">
    <citation type="submission" date="2022-08" db="EMBL/GenBank/DDBJ databases">
        <authorList>
            <person name="Dong C."/>
        </authorList>
    </citation>
    <scope>NUCLEOTIDE SEQUENCE</scope>
    <source>
        <strain evidence="1">59MF3M-4</strain>
    </source>
</reference>
<comment type="caution">
    <text evidence="1">The sequence shown here is derived from an EMBL/GenBank/DDBJ whole genome shotgun (WGS) entry which is preliminary data.</text>
</comment>
<organism evidence="1 2">
    <name type="scientific">Thalassolituus pacificus</name>
    <dbReference type="NCBI Taxonomy" id="2975440"/>
    <lineage>
        <taxon>Bacteria</taxon>
        <taxon>Pseudomonadati</taxon>
        <taxon>Pseudomonadota</taxon>
        <taxon>Gammaproteobacteria</taxon>
        <taxon>Oceanospirillales</taxon>
        <taxon>Oceanospirillaceae</taxon>
        <taxon>Thalassolituus</taxon>
    </lineage>
</organism>
<gene>
    <name evidence="1" type="ORF">NYR02_14620</name>
</gene>
<dbReference type="EMBL" id="JAOANI010000026">
    <property type="protein sequence ID" value="MCT7360252.1"/>
    <property type="molecule type" value="Genomic_DNA"/>
</dbReference>